<dbReference type="VEuPathDB" id="FungiDB:Z517_09266"/>
<keyword evidence="2" id="KW-0812">Transmembrane</keyword>
<dbReference type="RefSeq" id="XP_013280630.1">
    <property type="nucleotide sequence ID" value="XM_013425176.1"/>
</dbReference>
<dbReference type="EMBL" id="KN846974">
    <property type="protein sequence ID" value="KIW76822.1"/>
    <property type="molecule type" value="Genomic_DNA"/>
</dbReference>
<evidence type="ECO:0000256" key="1">
    <source>
        <dbReference type="SAM" id="MobiDB-lite"/>
    </source>
</evidence>
<proteinExistence type="predicted"/>
<feature type="transmembrane region" description="Helical" evidence="2">
    <location>
        <begin position="52"/>
        <end position="76"/>
    </location>
</feature>
<keyword evidence="4" id="KW-1185">Reference proteome</keyword>
<reference evidence="3 4" key="1">
    <citation type="submission" date="2015-01" db="EMBL/GenBank/DDBJ databases">
        <title>The Genome Sequence of Fonsecaea pedrosoi CBS 271.37.</title>
        <authorList>
            <consortium name="The Broad Institute Genomics Platform"/>
            <person name="Cuomo C."/>
            <person name="de Hoog S."/>
            <person name="Gorbushina A."/>
            <person name="Stielow B."/>
            <person name="Teixiera M."/>
            <person name="Abouelleil A."/>
            <person name="Chapman S.B."/>
            <person name="Priest M."/>
            <person name="Young S.K."/>
            <person name="Wortman J."/>
            <person name="Nusbaum C."/>
            <person name="Birren B."/>
        </authorList>
    </citation>
    <scope>NUCLEOTIDE SEQUENCE [LARGE SCALE GENOMIC DNA]</scope>
    <source>
        <strain evidence="3 4">CBS 271.37</strain>
    </source>
</reference>
<evidence type="ECO:0000256" key="2">
    <source>
        <dbReference type="SAM" id="Phobius"/>
    </source>
</evidence>
<organism evidence="3 4">
    <name type="scientific">Fonsecaea pedrosoi CBS 271.37</name>
    <dbReference type="NCBI Taxonomy" id="1442368"/>
    <lineage>
        <taxon>Eukaryota</taxon>
        <taxon>Fungi</taxon>
        <taxon>Dikarya</taxon>
        <taxon>Ascomycota</taxon>
        <taxon>Pezizomycotina</taxon>
        <taxon>Eurotiomycetes</taxon>
        <taxon>Chaetothyriomycetidae</taxon>
        <taxon>Chaetothyriales</taxon>
        <taxon>Herpotrichiellaceae</taxon>
        <taxon>Fonsecaea</taxon>
    </lineage>
</organism>
<dbReference type="AlphaFoldDB" id="A0A0D2ERD9"/>
<name>A0A0D2ERD9_9EURO</name>
<dbReference type="HOGENOM" id="CLU_799347_0_0_1"/>
<protein>
    <submittedName>
        <fullName evidence="3">Unplaced genomic scaffold supercont1.6, whole genome shotgun sequence</fullName>
    </submittedName>
</protein>
<feature type="region of interest" description="Disordered" evidence="1">
    <location>
        <begin position="219"/>
        <end position="249"/>
    </location>
</feature>
<keyword evidence="2" id="KW-1133">Transmembrane helix</keyword>
<dbReference type="Proteomes" id="UP000053029">
    <property type="component" value="Unassembled WGS sequence"/>
</dbReference>
<gene>
    <name evidence="3" type="ORF">Z517_09266</name>
</gene>
<feature type="transmembrane region" description="Helical" evidence="2">
    <location>
        <begin position="82"/>
        <end position="100"/>
    </location>
</feature>
<dbReference type="GeneID" id="25308756"/>
<sequence>MGDSEVKAADTFKMVVTVQAAFIFEAIFILTALVIFKAIFTFKEVFTFKGAITFNVAFTIKAVFIFRAIFLYTALFTGCSCMFFFHVAFTCSACIFFFMCEQILQTTRDTTNVSRLLLDDNDLFAPVWPGEGIYVAILCFARFVLPSWKALCATMNTLFNLIPAATTNDNVTDARIRGMFMDSVTYGPSISGMYPFMLSPYSSPWPRLRLTAWRLQGPDRARAGGQRRDRDQPTLVLGPRARSSHPVHLPQTSLPGLTLVVCVVVDIGSMHTPTPWRVHVVCVPDVDAVGPLMMLLDTTGSIVHRLATMSGHSHLTNGMNLRSYLFHGRAEAHSPPDRAHDHDHERV</sequence>
<keyword evidence="2" id="KW-0472">Membrane</keyword>
<evidence type="ECO:0000313" key="4">
    <source>
        <dbReference type="Proteomes" id="UP000053029"/>
    </source>
</evidence>
<accession>A0A0D2ERD9</accession>
<feature type="transmembrane region" description="Helical" evidence="2">
    <location>
        <begin position="20"/>
        <end position="40"/>
    </location>
</feature>
<feature type="compositionally biased region" description="Basic and acidic residues" evidence="1">
    <location>
        <begin position="219"/>
        <end position="232"/>
    </location>
</feature>
<evidence type="ECO:0000313" key="3">
    <source>
        <dbReference type="EMBL" id="KIW76822.1"/>
    </source>
</evidence>